<evidence type="ECO:0000259" key="7">
    <source>
        <dbReference type="SMART" id="SM00148"/>
    </source>
</evidence>
<dbReference type="PANTHER" id="PTHR13593">
    <property type="match status" value="1"/>
</dbReference>
<evidence type="ECO:0000256" key="1">
    <source>
        <dbReference type="ARBA" id="ARBA00001316"/>
    </source>
</evidence>
<dbReference type="InterPro" id="IPR051057">
    <property type="entry name" value="PI-PLC_domain"/>
</dbReference>
<dbReference type="PROSITE" id="PS50007">
    <property type="entry name" value="PIPLC_X_DOMAIN"/>
    <property type="match status" value="1"/>
</dbReference>
<dbReference type="SUPFAM" id="SSF49695">
    <property type="entry name" value="gamma-Crystallin-like"/>
    <property type="match status" value="1"/>
</dbReference>
<name>A0A2I0V0U4_9BACI</name>
<dbReference type="InterPro" id="IPR017946">
    <property type="entry name" value="PLC-like_Pdiesterase_TIM-brl"/>
</dbReference>
<evidence type="ECO:0000256" key="3">
    <source>
        <dbReference type="ARBA" id="ARBA00019758"/>
    </source>
</evidence>
<dbReference type="InterPro" id="IPR000909">
    <property type="entry name" value="PLipase_C_PInositol-sp_X_dom"/>
</dbReference>
<evidence type="ECO:0000256" key="5">
    <source>
        <dbReference type="ARBA" id="ARBA00030474"/>
    </source>
</evidence>
<dbReference type="GO" id="GO:0016042">
    <property type="term" value="P:lipid catabolic process"/>
    <property type="evidence" value="ECO:0007669"/>
    <property type="project" value="UniProtKB-KW"/>
</dbReference>
<keyword evidence="4" id="KW-0443">Lipid metabolism</keyword>
<dbReference type="PANTHER" id="PTHR13593:SF113">
    <property type="entry name" value="SI:DKEY-266F7.9"/>
    <property type="match status" value="1"/>
</dbReference>
<dbReference type="Gene3D" id="3.20.20.190">
    <property type="entry name" value="Phosphatidylinositol (PI) phosphodiesterase"/>
    <property type="match status" value="1"/>
</dbReference>
<organism evidence="8 9">
    <name type="scientific">Lysinibacillus fusiformis</name>
    <dbReference type="NCBI Taxonomy" id="28031"/>
    <lineage>
        <taxon>Bacteria</taxon>
        <taxon>Bacillati</taxon>
        <taxon>Bacillota</taxon>
        <taxon>Bacilli</taxon>
        <taxon>Bacillales</taxon>
        <taxon>Bacillaceae</taxon>
        <taxon>Lysinibacillus</taxon>
    </lineage>
</organism>
<evidence type="ECO:0000256" key="4">
    <source>
        <dbReference type="ARBA" id="ARBA00022963"/>
    </source>
</evidence>
<comment type="catalytic activity">
    <reaction evidence="1">
        <text>a 1,2-diacyl-sn-glycero-3-phospho-(1D-myo-inositol) = 1D-myo-inositol 1,2-cyclic phosphate + a 1,2-diacyl-sn-glycerol</text>
        <dbReference type="Rhea" id="RHEA:17093"/>
        <dbReference type="ChEBI" id="CHEBI:17815"/>
        <dbReference type="ChEBI" id="CHEBI:57880"/>
        <dbReference type="ChEBI" id="CHEBI:58484"/>
        <dbReference type="EC" id="4.6.1.13"/>
    </reaction>
</comment>
<evidence type="ECO:0000313" key="8">
    <source>
        <dbReference type="EMBL" id="PKU51886.1"/>
    </source>
</evidence>
<evidence type="ECO:0000313" key="9">
    <source>
        <dbReference type="Proteomes" id="UP000234956"/>
    </source>
</evidence>
<evidence type="ECO:0000256" key="6">
    <source>
        <dbReference type="ARBA" id="ARBA00030782"/>
    </source>
</evidence>
<dbReference type="InterPro" id="IPR011024">
    <property type="entry name" value="G_crystallin-like"/>
</dbReference>
<gene>
    <name evidence="8" type="ORF">CRI88_13630</name>
</gene>
<proteinExistence type="predicted"/>
<dbReference type="Proteomes" id="UP000234956">
    <property type="component" value="Unassembled WGS sequence"/>
</dbReference>
<feature type="domain" description="Phosphatidylinositol-specific phospholipase C X" evidence="7">
    <location>
        <begin position="33"/>
        <end position="176"/>
    </location>
</feature>
<dbReference type="SMART" id="SM00148">
    <property type="entry name" value="PLCXc"/>
    <property type="match status" value="1"/>
</dbReference>
<evidence type="ECO:0000256" key="2">
    <source>
        <dbReference type="ARBA" id="ARBA00012581"/>
    </source>
</evidence>
<comment type="caution">
    <text evidence="8">The sequence shown here is derived from an EMBL/GenBank/DDBJ whole genome shotgun (WGS) entry which is preliminary data.</text>
</comment>
<dbReference type="Pfam" id="PF00388">
    <property type="entry name" value="PI-PLC-X"/>
    <property type="match status" value="1"/>
</dbReference>
<accession>A0A2I0V0U4</accession>
<sequence>MLFSLGGVHLTSLAASEQNNLNLSEWMREIPNSRALAEISIPGTHDSGTFRLEDPIKSVWAKTQENDFRSQMDQGVRFFDIRGRVTDDNTIVLHHGPVYLYVTLQQFINEAKEFLKSHPSETIIMSLKEEYESMPGAKESFARTFENKYFGDSIFLKTEGNITLGDSRGKIVLLRRYSGSTMTGGYKNFAWKDNATFTSMTNGNVKITVQDKYNVNYEEKKAAIDSMLKETALNKDNPNHIHINFTSLSSGGTAWSSPYYYASYLNSITAAKVRLEHLKNLETKAGWIIMDYIGDRWNPKLHEEIIRSNFRNLPTDEPHLFEHIDGEGIDLTYLPHSQWNDQVSSILLKPYTEITIYEHSNFTGNSVTIANTTGSAQLFNLTSYNFNDKMSAYTWKLIR</sequence>
<dbReference type="GO" id="GO:0008081">
    <property type="term" value="F:phosphoric diester hydrolase activity"/>
    <property type="evidence" value="ECO:0007669"/>
    <property type="project" value="InterPro"/>
</dbReference>
<dbReference type="EC" id="4.6.1.13" evidence="2"/>
<dbReference type="EMBL" id="PDFK01000003">
    <property type="protein sequence ID" value="PKU51886.1"/>
    <property type="molecule type" value="Genomic_DNA"/>
</dbReference>
<reference evidence="8 9" key="1">
    <citation type="submission" date="2017-10" db="EMBL/GenBank/DDBJ databases">
        <title>Draft genome of Lysinibacillus fusiformis strain Juneja, a laboratory-derived pathogen of Drosophila melanogaster.</title>
        <authorList>
            <person name="Smith B.R."/>
            <person name="Unckless R.L."/>
        </authorList>
    </citation>
    <scope>NUCLEOTIDE SEQUENCE [LARGE SCALE GENOMIC DNA]</scope>
    <source>
        <strain evidence="8 9">Juneja</strain>
    </source>
</reference>
<dbReference type="SUPFAM" id="SSF51695">
    <property type="entry name" value="PLC-like phosphodiesterases"/>
    <property type="match status" value="1"/>
</dbReference>
<dbReference type="GO" id="GO:0004436">
    <property type="term" value="F:phosphatidylinositol diacylglycerol-lyase activity"/>
    <property type="evidence" value="ECO:0007669"/>
    <property type="project" value="UniProtKB-EC"/>
</dbReference>
<dbReference type="AlphaFoldDB" id="A0A2I0V0U4"/>
<dbReference type="Gene3D" id="2.60.20.10">
    <property type="entry name" value="Crystallins"/>
    <property type="match status" value="1"/>
</dbReference>
<keyword evidence="4" id="KW-0442">Lipid degradation</keyword>
<protein>
    <recommendedName>
        <fullName evidence="3">1-phosphatidylinositol phosphodiesterase</fullName>
        <ecNumber evidence="2">4.6.1.13</ecNumber>
    </recommendedName>
    <alternativeName>
        <fullName evidence="5">Phosphatidylinositol diacylglycerol-lyase</fullName>
    </alternativeName>
    <alternativeName>
        <fullName evidence="6">Phosphatidylinositol-specific phospholipase C</fullName>
    </alternativeName>
</protein>